<protein>
    <submittedName>
        <fullName evidence="6">TetR/AcrR family transcriptional regulator</fullName>
    </submittedName>
</protein>
<evidence type="ECO:0000256" key="1">
    <source>
        <dbReference type="ARBA" id="ARBA00023015"/>
    </source>
</evidence>
<dbReference type="RefSeq" id="WP_254155773.1">
    <property type="nucleotide sequence ID" value="NZ_JAHESD010000065.1"/>
</dbReference>
<keyword evidence="7" id="KW-1185">Reference proteome</keyword>
<keyword evidence="2 4" id="KW-0238">DNA-binding</keyword>
<dbReference type="Proteomes" id="UP000772618">
    <property type="component" value="Unassembled WGS sequence"/>
</dbReference>
<organism evidence="6 7">
    <name type="scientific">Chryseosolibacter indicus</name>
    <dbReference type="NCBI Taxonomy" id="2782351"/>
    <lineage>
        <taxon>Bacteria</taxon>
        <taxon>Pseudomonadati</taxon>
        <taxon>Bacteroidota</taxon>
        <taxon>Cytophagia</taxon>
        <taxon>Cytophagales</taxon>
        <taxon>Chryseotaleaceae</taxon>
        <taxon>Chryseosolibacter</taxon>
    </lineage>
</organism>
<proteinExistence type="predicted"/>
<gene>
    <name evidence="6" type="ORF">KK060_20700</name>
</gene>
<evidence type="ECO:0000259" key="5">
    <source>
        <dbReference type="PROSITE" id="PS50977"/>
    </source>
</evidence>
<evidence type="ECO:0000256" key="3">
    <source>
        <dbReference type="ARBA" id="ARBA00023163"/>
    </source>
</evidence>
<dbReference type="PRINTS" id="PR00455">
    <property type="entry name" value="HTHTETR"/>
</dbReference>
<evidence type="ECO:0000256" key="2">
    <source>
        <dbReference type="ARBA" id="ARBA00023125"/>
    </source>
</evidence>
<dbReference type="InterPro" id="IPR001647">
    <property type="entry name" value="HTH_TetR"/>
</dbReference>
<keyword evidence="1" id="KW-0805">Transcription regulation</keyword>
<feature type="domain" description="HTH tetR-type" evidence="5">
    <location>
        <begin position="4"/>
        <end position="64"/>
    </location>
</feature>
<dbReference type="InterPro" id="IPR050109">
    <property type="entry name" value="HTH-type_TetR-like_transc_reg"/>
</dbReference>
<dbReference type="EMBL" id="JAHESD010000065">
    <property type="protein sequence ID" value="MBT1705723.1"/>
    <property type="molecule type" value="Genomic_DNA"/>
</dbReference>
<dbReference type="SUPFAM" id="SSF46689">
    <property type="entry name" value="Homeodomain-like"/>
    <property type="match status" value="1"/>
</dbReference>
<dbReference type="Gene3D" id="1.10.357.10">
    <property type="entry name" value="Tetracycline Repressor, domain 2"/>
    <property type="match status" value="1"/>
</dbReference>
<dbReference type="PROSITE" id="PS50977">
    <property type="entry name" value="HTH_TETR_2"/>
    <property type="match status" value="1"/>
</dbReference>
<evidence type="ECO:0000256" key="4">
    <source>
        <dbReference type="PROSITE-ProRule" id="PRU00335"/>
    </source>
</evidence>
<feature type="DNA-binding region" description="H-T-H motif" evidence="4">
    <location>
        <begin position="27"/>
        <end position="46"/>
    </location>
</feature>
<dbReference type="PANTHER" id="PTHR30055:SF234">
    <property type="entry name" value="HTH-TYPE TRANSCRIPTIONAL REGULATOR BETI"/>
    <property type="match status" value="1"/>
</dbReference>
<evidence type="ECO:0000313" key="7">
    <source>
        <dbReference type="Proteomes" id="UP000772618"/>
    </source>
</evidence>
<name>A0ABS5VWC7_9BACT</name>
<dbReference type="PANTHER" id="PTHR30055">
    <property type="entry name" value="HTH-TYPE TRANSCRIPTIONAL REGULATOR RUTR"/>
    <property type="match status" value="1"/>
</dbReference>
<comment type="caution">
    <text evidence="6">The sequence shown here is derived from an EMBL/GenBank/DDBJ whole genome shotgun (WGS) entry which is preliminary data.</text>
</comment>
<dbReference type="Gene3D" id="1.10.10.60">
    <property type="entry name" value="Homeodomain-like"/>
    <property type="match status" value="1"/>
</dbReference>
<dbReference type="Pfam" id="PF00440">
    <property type="entry name" value="TetR_N"/>
    <property type="match status" value="1"/>
</dbReference>
<evidence type="ECO:0000313" key="6">
    <source>
        <dbReference type="EMBL" id="MBT1705723.1"/>
    </source>
</evidence>
<reference evidence="6 7" key="1">
    <citation type="submission" date="2021-05" db="EMBL/GenBank/DDBJ databases">
        <title>A Polyphasic approach of four new species of the genus Ohtaekwangia: Ohtaekwangia histidinii sp. nov., Ohtaekwangia cretensis sp. nov., Ohtaekwangia indiensis sp. nov., Ohtaekwangia reichenbachii sp. nov. from diverse environment.</title>
        <authorList>
            <person name="Octaviana S."/>
        </authorList>
    </citation>
    <scope>NUCLEOTIDE SEQUENCE [LARGE SCALE GENOMIC DNA]</scope>
    <source>
        <strain evidence="6 7">PWU20</strain>
    </source>
</reference>
<accession>A0ABS5VWC7</accession>
<keyword evidence="3" id="KW-0804">Transcription</keyword>
<sequence>MNEISIKERILTEASALFAKFGLRSISMDDIARHLGMSKKTIYQHFSDKDEIITLSLKRHLAGERNHLITLKREAVDSVDFLIKLNHFVLKYTNQTNPAILFELQKYYMEAYELLEEFGRNFLLQIVFENLQEGVNEGNFKLESNLEVMARMRLQQCSMPLDDNLFPRTTFKPEEVSFAILDHFISGIATEKGKKLYQRYRAKLEKNSFTTIL</sequence>
<dbReference type="InterPro" id="IPR009057">
    <property type="entry name" value="Homeodomain-like_sf"/>
</dbReference>